<organism evidence="8 9">
    <name type="scientific">Oxalobacter paraformigenes</name>
    <dbReference type="NCBI Taxonomy" id="556268"/>
    <lineage>
        <taxon>Bacteria</taxon>
        <taxon>Pseudomonadati</taxon>
        <taxon>Pseudomonadota</taxon>
        <taxon>Betaproteobacteria</taxon>
        <taxon>Burkholderiales</taxon>
        <taxon>Oxalobacteraceae</taxon>
        <taxon>Oxalobacter</taxon>
    </lineage>
</organism>
<dbReference type="Gene3D" id="3.40.50.1100">
    <property type="match status" value="2"/>
</dbReference>
<keyword evidence="3" id="KW-0663">Pyridoxal phosphate</keyword>
<gene>
    <name evidence="8" type="ORF">OFAG_01540</name>
</gene>
<evidence type="ECO:0000259" key="7">
    <source>
        <dbReference type="Pfam" id="PF00291"/>
    </source>
</evidence>
<protein>
    <recommendedName>
        <fullName evidence="4">Cysteine synthase B</fullName>
    </recommendedName>
    <alternativeName>
        <fullName evidence="5">O-acetylserine (thiol)-lyase B</fullName>
    </alternativeName>
    <alternativeName>
        <fullName evidence="6">O-acetylserine sulfhydrylase B</fullName>
    </alternativeName>
</protein>
<dbReference type="InterPro" id="IPR050214">
    <property type="entry name" value="Cys_Synth/Cystath_Beta-Synth"/>
</dbReference>
<evidence type="ECO:0000313" key="8">
    <source>
        <dbReference type="EMBL" id="EEO28387.1"/>
    </source>
</evidence>
<accession>C3X5A1</accession>
<evidence type="ECO:0000256" key="1">
    <source>
        <dbReference type="ARBA" id="ARBA00001933"/>
    </source>
</evidence>
<dbReference type="CDD" id="cd01561">
    <property type="entry name" value="CBS_like"/>
    <property type="match status" value="1"/>
</dbReference>
<proteinExistence type="inferred from homology"/>
<dbReference type="SUPFAM" id="SSF53686">
    <property type="entry name" value="Tryptophan synthase beta subunit-like PLP-dependent enzymes"/>
    <property type="match status" value="1"/>
</dbReference>
<dbReference type="HOGENOM" id="CLU_021018_1_0_4"/>
<dbReference type="PANTHER" id="PTHR10314">
    <property type="entry name" value="CYSTATHIONINE BETA-SYNTHASE"/>
    <property type="match status" value="1"/>
</dbReference>
<comment type="similarity">
    <text evidence="2">Belongs to the cysteine synthase/cystathionine beta-synthase family.</text>
</comment>
<feature type="domain" description="Tryptophan synthase beta chain-like PALP" evidence="7">
    <location>
        <begin position="7"/>
        <end position="288"/>
    </location>
</feature>
<dbReference type="InterPro" id="IPR001926">
    <property type="entry name" value="TrpB-like_PALP"/>
</dbReference>
<evidence type="ECO:0000256" key="5">
    <source>
        <dbReference type="ARBA" id="ARBA00078257"/>
    </source>
</evidence>
<comment type="caution">
    <text evidence="8">The sequence shown here is derived from an EMBL/GenBank/DDBJ whole genome shotgun (WGS) entry which is preliminary data.</text>
</comment>
<evidence type="ECO:0000256" key="2">
    <source>
        <dbReference type="ARBA" id="ARBA00007103"/>
    </source>
</evidence>
<dbReference type="UniPathway" id="UPA00136">
    <property type="reaction ID" value="UER00200"/>
</dbReference>
<evidence type="ECO:0000256" key="4">
    <source>
        <dbReference type="ARBA" id="ARBA00072081"/>
    </source>
</evidence>
<dbReference type="Proteomes" id="UP000003973">
    <property type="component" value="Unassembled WGS sequence"/>
</dbReference>
<evidence type="ECO:0000256" key="6">
    <source>
        <dbReference type="ARBA" id="ARBA00079153"/>
    </source>
</evidence>
<dbReference type="GO" id="GO:0019344">
    <property type="term" value="P:cysteine biosynthetic process"/>
    <property type="evidence" value="ECO:0007669"/>
    <property type="project" value="UniProtKB-UniPathway"/>
</dbReference>
<sequence length="301" mass="32949">MPYRTIDDTTGATPLVKLQRSLSESARNRNNLILGKWECANPSASVKDRVVKAMIQDAEERGEIRPGDTLIEASSGNTGIALAMQAATRGYRSILIMPENTDVFKRQSMAVYGAEVILTPRSGGIRYARALALQMAVEGKGFMLDQFSNPANPLAHYKTTGPEIWTATKGKVTHFVSAIGTSGTVVGVSRYLKERNRKIRVLGVEPESNNSYISGMMKWQDNQRPGIYEKKKIDGIETVSQACAEYRARKLASDEGIFCGLSSACACEVALNLSESVKEATIVFLIADRGDRYFSSGFFPV</sequence>
<reference evidence="8" key="1">
    <citation type="submission" date="2011-10" db="EMBL/GenBank/DDBJ databases">
        <title>The Genome Sequence of Oxalobacter formigenes HOxBLS.</title>
        <authorList>
            <consortium name="The Broad Institute Genome Sequencing Platform"/>
            <person name="Earl A."/>
            <person name="Ward D."/>
            <person name="Feldgarden M."/>
            <person name="Gevers D."/>
            <person name="Allison M.J."/>
            <person name="Humphrey S."/>
            <person name="Young S.K."/>
            <person name="Zeng Q."/>
            <person name="Gargeya S."/>
            <person name="Fitzgerald M."/>
            <person name="Haas B."/>
            <person name="Abouelleil A."/>
            <person name="Alvarado L."/>
            <person name="Arachchi H.M."/>
            <person name="Berlin A."/>
            <person name="Brown A."/>
            <person name="Chapman S.B."/>
            <person name="Chen Z."/>
            <person name="Dunbar C."/>
            <person name="Freedman E."/>
            <person name="Gearin G."/>
            <person name="Goldberg J."/>
            <person name="Griggs A."/>
            <person name="Gujja S."/>
            <person name="Heiman D."/>
            <person name="Howarth C."/>
            <person name="Larson L."/>
            <person name="Lui A."/>
            <person name="MacDonald P.J.P."/>
            <person name="Montmayeur A."/>
            <person name="Murphy C."/>
            <person name="Neiman D."/>
            <person name="Pearson M."/>
            <person name="Priest M."/>
            <person name="Roberts A."/>
            <person name="Saif S."/>
            <person name="Shea T."/>
            <person name="Shenoy N."/>
            <person name="Sisk P."/>
            <person name="Stolte C."/>
            <person name="Sykes S."/>
            <person name="Wortman J."/>
            <person name="Nusbaum C."/>
            <person name="Birren B."/>
        </authorList>
    </citation>
    <scope>NUCLEOTIDE SEQUENCE [LARGE SCALE GENOMIC DNA]</scope>
    <source>
        <strain evidence="8">HOxBLS</strain>
    </source>
</reference>
<dbReference type="eggNOG" id="COG0031">
    <property type="taxonomic scope" value="Bacteria"/>
</dbReference>
<dbReference type="RefSeq" id="WP_005878034.1">
    <property type="nucleotide sequence ID" value="NZ_CABMNL010000001.1"/>
</dbReference>
<name>C3X5A1_9BURK</name>
<comment type="cofactor">
    <cofactor evidence="1">
        <name>pyridoxal 5'-phosphate</name>
        <dbReference type="ChEBI" id="CHEBI:597326"/>
    </cofactor>
</comment>
<evidence type="ECO:0000313" key="9">
    <source>
        <dbReference type="Proteomes" id="UP000003973"/>
    </source>
</evidence>
<keyword evidence="9" id="KW-1185">Reference proteome</keyword>
<dbReference type="EMBL" id="ACDP02000002">
    <property type="protein sequence ID" value="EEO28387.1"/>
    <property type="molecule type" value="Genomic_DNA"/>
</dbReference>
<dbReference type="Pfam" id="PF00291">
    <property type="entry name" value="PALP"/>
    <property type="match status" value="1"/>
</dbReference>
<dbReference type="FunFam" id="3.40.50.1100:FF:000003">
    <property type="entry name" value="Cystathionine beta-synthase"/>
    <property type="match status" value="1"/>
</dbReference>
<evidence type="ECO:0000256" key="3">
    <source>
        <dbReference type="ARBA" id="ARBA00022898"/>
    </source>
</evidence>
<dbReference type="InterPro" id="IPR036052">
    <property type="entry name" value="TrpB-like_PALP_sf"/>
</dbReference>
<dbReference type="AlphaFoldDB" id="C3X5A1"/>